<evidence type="ECO:0000313" key="3">
    <source>
        <dbReference type="Proteomes" id="UP000198583"/>
    </source>
</evidence>
<accession>A0A1I6ECA2</accession>
<gene>
    <name evidence="2" type="ORF">SAMN04488564_104139</name>
</gene>
<evidence type="ECO:0000259" key="1">
    <source>
        <dbReference type="Pfam" id="PF11575"/>
    </source>
</evidence>
<sequence length="269" mass="29563">MTVPARVSQQNPRALTPLAESVARLQAGTEITFGMPSPAQEWTICSDLLAEPTRFDLWRKDLAEWMVEQYGESDDRATAGYVMGWYLHLPGYLAGLLFHTARRVPTLKPSDMAFRLSTSGRPHPDGTAILCDEFACLPDDPASNHPAATVVADEAALAAILRARYAAHAAQFVASFGQVVRFGRRQLWAAATDMLEYGPWAAGRLFGDENAGVTDAAMILPEKLEPFVSASTLHFTDEGWKRKRNSCCFHYVLPNAEPCTACPRTCNNT</sequence>
<feature type="domain" description="Ferric siderophore reductase C-terminal" evidence="1">
    <location>
        <begin position="244"/>
        <end position="264"/>
    </location>
</feature>
<proteinExistence type="predicted"/>
<dbReference type="RefSeq" id="WP_093594158.1">
    <property type="nucleotide sequence ID" value="NZ_FOYL01000004.1"/>
</dbReference>
<organism evidence="2 3">
    <name type="scientific">Lentzea waywayandensis</name>
    <dbReference type="NCBI Taxonomy" id="84724"/>
    <lineage>
        <taxon>Bacteria</taxon>
        <taxon>Bacillati</taxon>
        <taxon>Actinomycetota</taxon>
        <taxon>Actinomycetes</taxon>
        <taxon>Pseudonocardiales</taxon>
        <taxon>Pseudonocardiaceae</taxon>
        <taxon>Lentzea</taxon>
    </lineage>
</organism>
<dbReference type="STRING" id="84724.SAMN04488564_104139"/>
<name>A0A1I6ECA2_9PSEU</name>
<protein>
    <submittedName>
        <fullName evidence="2">FhuF 2Fe-2S C-terminal domain-containing protein</fullName>
    </submittedName>
</protein>
<dbReference type="AlphaFoldDB" id="A0A1I6ECA2"/>
<dbReference type="EMBL" id="FOYL01000004">
    <property type="protein sequence ID" value="SFR15379.1"/>
    <property type="molecule type" value="Genomic_DNA"/>
</dbReference>
<evidence type="ECO:0000313" key="2">
    <source>
        <dbReference type="EMBL" id="SFR15379.1"/>
    </source>
</evidence>
<keyword evidence="3" id="KW-1185">Reference proteome</keyword>
<dbReference type="Proteomes" id="UP000198583">
    <property type="component" value="Unassembled WGS sequence"/>
</dbReference>
<dbReference type="Pfam" id="PF11575">
    <property type="entry name" value="FhuF_C"/>
    <property type="match status" value="1"/>
</dbReference>
<dbReference type="GO" id="GO:0051537">
    <property type="term" value="F:2 iron, 2 sulfur cluster binding"/>
    <property type="evidence" value="ECO:0007669"/>
    <property type="project" value="InterPro"/>
</dbReference>
<reference evidence="3" key="1">
    <citation type="submission" date="2016-10" db="EMBL/GenBank/DDBJ databases">
        <authorList>
            <person name="Varghese N."/>
            <person name="Submissions S."/>
        </authorList>
    </citation>
    <scope>NUCLEOTIDE SEQUENCE [LARGE SCALE GENOMIC DNA]</scope>
    <source>
        <strain evidence="3">DSM 44232</strain>
    </source>
</reference>
<dbReference type="InterPro" id="IPR024726">
    <property type="entry name" value="FhuF_C"/>
</dbReference>